<keyword evidence="4" id="KW-1185">Reference proteome</keyword>
<comment type="caution">
    <text evidence="3">The sequence shown here is derived from an EMBL/GenBank/DDBJ whole genome shotgun (WGS) entry which is preliminary data.</text>
</comment>
<feature type="domain" description="Tyr recombinase" evidence="2">
    <location>
        <begin position="3"/>
        <end position="185"/>
    </location>
</feature>
<gene>
    <name evidence="3" type="ORF">JOC48_004200</name>
</gene>
<dbReference type="InterPro" id="IPR050090">
    <property type="entry name" value="Tyrosine_recombinase_XerCD"/>
</dbReference>
<accession>A0ABS2N698</accession>
<dbReference type="Gene3D" id="1.10.443.10">
    <property type="entry name" value="Intergrase catalytic core"/>
    <property type="match status" value="1"/>
</dbReference>
<dbReference type="RefSeq" id="WP_204502270.1">
    <property type="nucleotide sequence ID" value="NZ_JAFBDR010000040.1"/>
</dbReference>
<evidence type="ECO:0000256" key="1">
    <source>
        <dbReference type="ARBA" id="ARBA00023172"/>
    </source>
</evidence>
<proteinExistence type="predicted"/>
<dbReference type="InterPro" id="IPR011010">
    <property type="entry name" value="DNA_brk_join_enz"/>
</dbReference>
<sequence length="189" mass="21118">MNTVEPIRSKKDINAIKRALSGRNRLLWTFGINSGLRISDILALTVEDIIDESGKPRQAVTLKEKKTRKTKTFHLNKSIQTELKRAIKAGDLDASNRESYIFASRKGNEAISRVQAYRILNAAAEKSGLAGVKIGTHSMRKTFGYHAYTAGVPLERLQRIFNHSSQAVTLDYIGITQQDIDDVYKALSL</sequence>
<dbReference type="InterPro" id="IPR002104">
    <property type="entry name" value="Integrase_catalytic"/>
</dbReference>
<keyword evidence="1" id="KW-0233">DNA recombination</keyword>
<dbReference type="PANTHER" id="PTHR30349:SF82">
    <property type="entry name" value="INTEGRASE_RECOMBINASE YOEC-RELATED"/>
    <property type="match status" value="1"/>
</dbReference>
<evidence type="ECO:0000313" key="3">
    <source>
        <dbReference type="EMBL" id="MBM7573633.1"/>
    </source>
</evidence>
<dbReference type="EMBL" id="JAFBDR010000040">
    <property type="protein sequence ID" value="MBM7573633.1"/>
    <property type="molecule type" value="Genomic_DNA"/>
</dbReference>
<reference evidence="3 4" key="1">
    <citation type="submission" date="2021-01" db="EMBL/GenBank/DDBJ databases">
        <title>Genomic Encyclopedia of Type Strains, Phase IV (KMG-IV): sequencing the most valuable type-strain genomes for metagenomic binning, comparative biology and taxonomic classification.</title>
        <authorList>
            <person name="Goeker M."/>
        </authorList>
    </citation>
    <scope>NUCLEOTIDE SEQUENCE [LARGE SCALE GENOMIC DNA]</scope>
    <source>
        <strain evidence="3 4">DSM 23711</strain>
    </source>
</reference>
<dbReference type="Pfam" id="PF00589">
    <property type="entry name" value="Phage_integrase"/>
    <property type="match status" value="1"/>
</dbReference>
<evidence type="ECO:0000259" key="2">
    <source>
        <dbReference type="PROSITE" id="PS51898"/>
    </source>
</evidence>
<dbReference type="PANTHER" id="PTHR30349">
    <property type="entry name" value="PHAGE INTEGRASE-RELATED"/>
    <property type="match status" value="1"/>
</dbReference>
<dbReference type="Proteomes" id="UP001296943">
    <property type="component" value="Unassembled WGS sequence"/>
</dbReference>
<organism evidence="3 4">
    <name type="scientific">Aquibacillus albus</name>
    <dbReference type="NCBI Taxonomy" id="1168171"/>
    <lineage>
        <taxon>Bacteria</taxon>
        <taxon>Bacillati</taxon>
        <taxon>Bacillota</taxon>
        <taxon>Bacilli</taxon>
        <taxon>Bacillales</taxon>
        <taxon>Bacillaceae</taxon>
        <taxon>Aquibacillus</taxon>
    </lineage>
</organism>
<evidence type="ECO:0000313" key="4">
    <source>
        <dbReference type="Proteomes" id="UP001296943"/>
    </source>
</evidence>
<dbReference type="SUPFAM" id="SSF56349">
    <property type="entry name" value="DNA breaking-rejoining enzymes"/>
    <property type="match status" value="1"/>
</dbReference>
<protein>
    <submittedName>
        <fullName evidence="3">Integrase</fullName>
    </submittedName>
</protein>
<name>A0ABS2N698_9BACI</name>
<dbReference type="InterPro" id="IPR013762">
    <property type="entry name" value="Integrase-like_cat_sf"/>
</dbReference>
<dbReference type="PROSITE" id="PS51898">
    <property type="entry name" value="TYR_RECOMBINASE"/>
    <property type="match status" value="1"/>
</dbReference>